<protein>
    <recommendedName>
        <fullName evidence="2">NET domain-containing protein</fullName>
    </recommendedName>
</protein>
<dbReference type="AlphaFoldDB" id="A0A6C0D032"/>
<evidence type="ECO:0008006" key="2">
    <source>
        <dbReference type="Google" id="ProtNLM"/>
    </source>
</evidence>
<name>A0A6C0D032_9ZZZZ</name>
<dbReference type="EMBL" id="MN739518">
    <property type="protein sequence ID" value="QHT09887.1"/>
    <property type="molecule type" value="Genomic_DNA"/>
</dbReference>
<accession>A0A6C0D032</accession>
<organism evidence="1">
    <name type="scientific">viral metagenome</name>
    <dbReference type="NCBI Taxonomy" id="1070528"/>
    <lineage>
        <taxon>unclassified sequences</taxon>
        <taxon>metagenomes</taxon>
        <taxon>organismal metagenomes</taxon>
    </lineage>
</organism>
<reference evidence="1" key="1">
    <citation type="journal article" date="2020" name="Nature">
        <title>Giant virus diversity and host interactions through global metagenomics.</title>
        <authorList>
            <person name="Schulz F."/>
            <person name="Roux S."/>
            <person name="Paez-Espino D."/>
            <person name="Jungbluth S."/>
            <person name="Walsh D.A."/>
            <person name="Denef V.J."/>
            <person name="McMahon K.D."/>
            <person name="Konstantinidis K.T."/>
            <person name="Eloe-Fadrosh E.A."/>
            <person name="Kyrpides N.C."/>
            <person name="Woyke T."/>
        </authorList>
    </citation>
    <scope>NUCLEOTIDE SEQUENCE</scope>
    <source>
        <strain evidence="1">GVMAG-M-3300023174-104</strain>
    </source>
</reference>
<evidence type="ECO:0000313" key="1">
    <source>
        <dbReference type="EMBL" id="QHT09887.1"/>
    </source>
</evidence>
<sequence length="110" mass="12778">MAQSSFPLFSTLEQKIEEEHVDLTLGLSDIQKQFICDQLKGMDDISVELVYAIIRFYHLQYESGNIMELPYQMKKQKTGSIYKIDLNDLPLKLQHLILTFTTMHQYASSS</sequence>
<proteinExistence type="predicted"/>